<dbReference type="InterPro" id="IPR005149">
    <property type="entry name" value="Tscrpt_reg_PadR_N"/>
</dbReference>
<dbReference type="PANTHER" id="PTHR43252">
    <property type="entry name" value="TRANSCRIPTIONAL REGULATOR YQJI"/>
    <property type="match status" value="1"/>
</dbReference>
<dbReference type="EMBL" id="MAXA01000257">
    <property type="protein sequence ID" value="OHV21126.1"/>
    <property type="molecule type" value="Genomic_DNA"/>
</dbReference>
<gene>
    <name evidence="2" type="ORF">BBK14_07460</name>
</gene>
<organism evidence="2 3">
    <name type="scientific">Parafrankia soli</name>
    <dbReference type="NCBI Taxonomy" id="2599596"/>
    <lineage>
        <taxon>Bacteria</taxon>
        <taxon>Bacillati</taxon>
        <taxon>Actinomycetota</taxon>
        <taxon>Actinomycetes</taxon>
        <taxon>Frankiales</taxon>
        <taxon>Frankiaceae</taxon>
        <taxon>Parafrankia</taxon>
    </lineage>
</organism>
<dbReference type="AlphaFoldDB" id="A0A1S1PIK5"/>
<proteinExistence type="predicted"/>
<dbReference type="Gene3D" id="1.10.10.10">
    <property type="entry name" value="Winged helix-like DNA-binding domain superfamily/Winged helix DNA-binding domain"/>
    <property type="match status" value="1"/>
</dbReference>
<accession>A0A1S1PIK5</accession>
<evidence type="ECO:0000259" key="1">
    <source>
        <dbReference type="Pfam" id="PF03551"/>
    </source>
</evidence>
<reference evidence="3" key="1">
    <citation type="submission" date="2016-07" db="EMBL/GenBank/DDBJ databases">
        <title>Frankia sp. NRRL B-16219 Genome sequencing.</title>
        <authorList>
            <person name="Ghodhbane-Gtari F."/>
            <person name="Swanson E."/>
            <person name="Gueddou A."/>
            <person name="Louati M."/>
            <person name="Nouioui I."/>
            <person name="Hezbri K."/>
            <person name="Abebe-Akele F."/>
            <person name="Simpson S."/>
            <person name="Morris K."/>
            <person name="Thomas K."/>
            <person name="Gtari M."/>
            <person name="Tisa L.S."/>
        </authorList>
    </citation>
    <scope>NUCLEOTIDE SEQUENCE [LARGE SCALE GENOMIC DNA]</scope>
    <source>
        <strain evidence="3">NRRL B-16219</strain>
    </source>
</reference>
<name>A0A1S1PIK5_9ACTN</name>
<dbReference type="Pfam" id="PF03551">
    <property type="entry name" value="PadR"/>
    <property type="match status" value="1"/>
</dbReference>
<dbReference type="SUPFAM" id="SSF46785">
    <property type="entry name" value="Winged helix' DNA-binding domain"/>
    <property type="match status" value="1"/>
</dbReference>
<comment type="caution">
    <text evidence="2">The sequence shown here is derived from an EMBL/GenBank/DDBJ whole genome shotgun (WGS) entry which is preliminary data.</text>
</comment>
<dbReference type="InterPro" id="IPR036390">
    <property type="entry name" value="WH_DNA-bd_sf"/>
</dbReference>
<dbReference type="RefSeq" id="WP_071066479.1">
    <property type="nucleotide sequence ID" value="NZ_MAXA01000257.1"/>
</dbReference>
<feature type="domain" description="Transcription regulator PadR N-terminal" evidence="1">
    <location>
        <begin position="14"/>
        <end position="89"/>
    </location>
</feature>
<dbReference type="InterPro" id="IPR036388">
    <property type="entry name" value="WH-like_DNA-bd_sf"/>
</dbReference>
<sequence length="254" mass="28080">MARRRMSNPLALAVLALLNERPMHPYEISTTLRERRKADSIKLNFGSLYTVVESLERAGCIVATRTVREGRRPERTIYAITDAGRVELDDWMAELVSTPVKEYTRFEAALSLLPVLPPDDAVRMLSERRQRLLEESEAAKATARLATVENLPRIFRLEGEYVDALRDAELRFVDALITSIATRELDGIELWDVFHADAARPEEMHALVTAVKEKIAGGRWGELTPALLAEMETLSGGPAAIEGGGDGTTGGGPR</sequence>
<keyword evidence="3" id="KW-1185">Reference proteome</keyword>
<dbReference type="PANTHER" id="PTHR43252:SF2">
    <property type="entry name" value="TRANSCRIPTION REGULATOR, PADR-LIKE FAMILY"/>
    <property type="match status" value="1"/>
</dbReference>
<evidence type="ECO:0000313" key="3">
    <source>
        <dbReference type="Proteomes" id="UP000179769"/>
    </source>
</evidence>
<dbReference type="OrthoDB" id="8443918at2"/>
<evidence type="ECO:0000313" key="2">
    <source>
        <dbReference type="EMBL" id="OHV21126.1"/>
    </source>
</evidence>
<protein>
    <submittedName>
        <fullName evidence="2">PadR family transcriptional regulator</fullName>
    </submittedName>
</protein>
<dbReference type="Proteomes" id="UP000179769">
    <property type="component" value="Unassembled WGS sequence"/>
</dbReference>